<accession>A0A397TTW6</accession>
<evidence type="ECO:0000313" key="2">
    <source>
        <dbReference type="EMBL" id="RIB00117.1"/>
    </source>
</evidence>
<feature type="non-terminal residue" evidence="2">
    <location>
        <position position="80"/>
    </location>
</feature>
<keyword evidence="1" id="KW-0812">Transmembrane</keyword>
<keyword evidence="3" id="KW-1185">Reference proteome</keyword>
<comment type="caution">
    <text evidence="2">The sequence shown here is derived from an EMBL/GenBank/DDBJ whole genome shotgun (WGS) entry which is preliminary data.</text>
</comment>
<sequence>MPLEFFFFSIHQLSHYMYILYSFFFVFNFYVIYCCLYSLSLPCNSPSFVDSILWFSSISIEFSLSNTCLFFFLSHFVLSL</sequence>
<protein>
    <submittedName>
        <fullName evidence="2">Uncharacterized protein</fullName>
    </submittedName>
</protein>
<proteinExistence type="predicted"/>
<keyword evidence="1" id="KW-0472">Membrane</keyword>
<feature type="transmembrane region" description="Helical" evidence="1">
    <location>
        <begin position="18"/>
        <end position="40"/>
    </location>
</feature>
<keyword evidence="1" id="KW-1133">Transmembrane helix</keyword>
<gene>
    <name evidence="2" type="ORF">C2G38_2130459</name>
</gene>
<evidence type="ECO:0000256" key="1">
    <source>
        <dbReference type="SAM" id="Phobius"/>
    </source>
</evidence>
<feature type="transmembrane region" description="Helical" evidence="1">
    <location>
        <begin position="52"/>
        <end position="78"/>
    </location>
</feature>
<name>A0A397TTW6_9GLOM</name>
<organism evidence="2 3">
    <name type="scientific">Gigaspora rosea</name>
    <dbReference type="NCBI Taxonomy" id="44941"/>
    <lineage>
        <taxon>Eukaryota</taxon>
        <taxon>Fungi</taxon>
        <taxon>Fungi incertae sedis</taxon>
        <taxon>Mucoromycota</taxon>
        <taxon>Glomeromycotina</taxon>
        <taxon>Glomeromycetes</taxon>
        <taxon>Diversisporales</taxon>
        <taxon>Gigasporaceae</taxon>
        <taxon>Gigaspora</taxon>
    </lineage>
</organism>
<reference evidence="2 3" key="1">
    <citation type="submission" date="2018-06" db="EMBL/GenBank/DDBJ databases">
        <title>Comparative genomics reveals the genomic features of Rhizophagus irregularis, R. cerebriforme, R. diaphanum and Gigaspora rosea, and their symbiotic lifestyle signature.</title>
        <authorList>
            <person name="Morin E."/>
            <person name="San Clemente H."/>
            <person name="Chen E.C.H."/>
            <person name="De La Providencia I."/>
            <person name="Hainaut M."/>
            <person name="Kuo A."/>
            <person name="Kohler A."/>
            <person name="Murat C."/>
            <person name="Tang N."/>
            <person name="Roy S."/>
            <person name="Loubradou J."/>
            <person name="Henrissat B."/>
            <person name="Grigoriev I.V."/>
            <person name="Corradi N."/>
            <person name="Roux C."/>
            <person name="Martin F.M."/>
        </authorList>
    </citation>
    <scope>NUCLEOTIDE SEQUENCE [LARGE SCALE GENOMIC DNA]</scope>
    <source>
        <strain evidence="2 3">DAOM 194757</strain>
    </source>
</reference>
<evidence type="ECO:0000313" key="3">
    <source>
        <dbReference type="Proteomes" id="UP000266673"/>
    </source>
</evidence>
<dbReference type="Proteomes" id="UP000266673">
    <property type="component" value="Unassembled WGS sequence"/>
</dbReference>
<dbReference type="EMBL" id="QKWP01005244">
    <property type="protein sequence ID" value="RIB00117.1"/>
    <property type="molecule type" value="Genomic_DNA"/>
</dbReference>
<dbReference type="AlphaFoldDB" id="A0A397TTW6"/>